<feature type="domain" description="DUF4283" evidence="2">
    <location>
        <begin position="61"/>
        <end position="138"/>
    </location>
</feature>
<dbReference type="OrthoDB" id="1939300at2759"/>
<organism evidence="3 4">
    <name type="scientific">Thalictrum thalictroides</name>
    <name type="common">Rue-anemone</name>
    <name type="synonym">Anemone thalictroides</name>
    <dbReference type="NCBI Taxonomy" id="46969"/>
    <lineage>
        <taxon>Eukaryota</taxon>
        <taxon>Viridiplantae</taxon>
        <taxon>Streptophyta</taxon>
        <taxon>Embryophyta</taxon>
        <taxon>Tracheophyta</taxon>
        <taxon>Spermatophyta</taxon>
        <taxon>Magnoliopsida</taxon>
        <taxon>Ranunculales</taxon>
        <taxon>Ranunculaceae</taxon>
        <taxon>Thalictroideae</taxon>
        <taxon>Thalictrum</taxon>
    </lineage>
</organism>
<reference evidence="3 4" key="1">
    <citation type="submission" date="2020-06" db="EMBL/GenBank/DDBJ databases">
        <title>Transcriptomic and genomic resources for Thalictrum thalictroides and T. hernandezii: Facilitating candidate gene discovery in an emerging model plant lineage.</title>
        <authorList>
            <person name="Arias T."/>
            <person name="Riano-Pachon D.M."/>
            <person name="Di Stilio V.S."/>
        </authorList>
    </citation>
    <scope>NUCLEOTIDE SEQUENCE [LARGE SCALE GENOMIC DNA]</scope>
    <source>
        <strain evidence="4">cv. WT478/WT964</strain>
        <tissue evidence="3">Leaves</tissue>
    </source>
</reference>
<dbReference type="AlphaFoldDB" id="A0A7J6VAS4"/>
<dbReference type="PANTHER" id="PTHR31286">
    <property type="entry name" value="GLYCINE-RICH CELL WALL STRUCTURAL PROTEIN 1.8-LIKE"/>
    <property type="match status" value="1"/>
</dbReference>
<feature type="region of interest" description="Disordered" evidence="1">
    <location>
        <begin position="272"/>
        <end position="297"/>
    </location>
</feature>
<protein>
    <recommendedName>
        <fullName evidence="2">DUF4283 domain-containing protein</fullName>
    </recommendedName>
</protein>
<gene>
    <name evidence="3" type="ORF">FRX31_028216</name>
</gene>
<dbReference type="InterPro" id="IPR025558">
    <property type="entry name" value="DUF4283"/>
</dbReference>
<dbReference type="Proteomes" id="UP000554482">
    <property type="component" value="Unassembled WGS sequence"/>
</dbReference>
<evidence type="ECO:0000313" key="4">
    <source>
        <dbReference type="Proteomes" id="UP000554482"/>
    </source>
</evidence>
<proteinExistence type="predicted"/>
<sequence>MDDVVNVASTSGVEKDKGSKMWASLFAAGDAEKSWPLEWIEPEMEGDVTVVPRMILDKGVDLWKNHLVGYFIDKMMPFFLVKRTFEKEWKLKGGLQITTDGNLYYFKFVDPEDRRRILEGGPIFVAGRIMVIRQWSEDVFDEKNQITTVPIWVKCFDIPTQMWTKEGLSLIGSRIGTPKCCDAMTMKMERLNFARICVEVKANTTYPTTLKFKMGEGKTAVVGVEYTWKPQCCSKCNVFGHLTKNCFNRNATNWVQREKVVHPVQSVASGGVENTVQDKEREVASPEKYGGESSSNRFATLNREEEKVLSPVENACSCFGKQ</sequence>
<evidence type="ECO:0000256" key="1">
    <source>
        <dbReference type="SAM" id="MobiDB-lite"/>
    </source>
</evidence>
<accession>A0A7J6VAS4</accession>
<evidence type="ECO:0000313" key="3">
    <source>
        <dbReference type="EMBL" id="KAF5182196.1"/>
    </source>
</evidence>
<comment type="caution">
    <text evidence="3">The sequence shown here is derived from an EMBL/GenBank/DDBJ whole genome shotgun (WGS) entry which is preliminary data.</text>
</comment>
<name>A0A7J6VAS4_THATH</name>
<evidence type="ECO:0000259" key="2">
    <source>
        <dbReference type="Pfam" id="PF14111"/>
    </source>
</evidence>
<keyword evidence="4" id="KW-1185">Reference proteome</keyword>
<dbReference type="Pfam" id="PF14111">
    <property type="entry name" value="DUF4283"/>
    <property type="match status" value="1"/>
</dbReference>
<dbReference type="EMBL" id="JABWDY010035112">
    <property type="protein sequence ID" value="KAF5182196.1"/>
    <property type="molecule type" value="Genomic_DNA"/>
</dbReference>
<feature type="compositionally biased region" description="Basic and acidic residues" evidence="1">
    <location>
        <begin position="276"/>
        <end position="285"/>
    </location>
</feature>
<dbReference type="PANTHER" id="PTHR31286:SF180">
    <property type="entry name" value="OS10G0362600 PROTEIN"/>
    <property type="match status" value="1"/>
</dbReference>
<dbReference type="InterPro" id="IPR040256">
    <property type="entry name" value="At4g02000-like"/>
</dbReference>